<dbReference type="AlphaFoldDB" id="A0AAD5MNW0"/>
<gene>
    <name evidence="1" type="ORF">KIN20_002654</name>
</gene>
<comment type="caution">
    <text evidence="1">The sequence shown here is derived from an EMBL/GenBank/DDBJ whole genome shotgun (WGS) entry which is preliminary data.</text>
</comment>
<accession>A0AAD5MNW0</accession>
<name>A0AAD5MNW0_PARTN</name>
<reference evidence="1" key="1">
    <citation type="submission" date="2021-06" db="EMBL/GenBank/DDBJ databases">
        <title>Parelaphostrongylus tenuis whole genome reference sequence.</title>
        <authorList>
            <person name="Garwood T.J."/>
            <person name="Larsen P.A."/>
            <person name="Fountain-Jones N.M."/>
            <person name="Garbe J.R."/>
            <person name="Macchietto M.G."/>
            <person name="Kania S.A."/>
            <person name="Gerhold R.W."/>
            <person name="Richards J.E."/>
            <person name="Wolf T.M."/>
        </authorList>
    </citation>
    <scope>NUCLEOTIDE SEQUENCE</scope>
    <source>
        <strain evidence="1">MNPRO001-30</strain>
        <tissue evidence="1">Meninges</tissue>
    </source>
</reference>
<evidence type="ECO:0000313" key="1">
    <source>
        <dbReference type="EMBL" id="KAJ1347564.1"/>
    </source>
</evidence>
<proteinExistence type="predicted"/>
<keyword evidence="2" id="KW-1185">Reference proteome</keyword>
<protein>
    <submittedName>
        <fullName evidence="1">Uncharacterized protein</fullName>
    </submittedName>
</protein>
<sequence length="92" mass="10323">MFLLLIAGTVDFGVPVYENQRRLPGGAHAGLDDRKENDTNSDGCELIFTVSIFSSVESTFDKGTIRIKTNGTCNNGDEIHIEISRERRWNVY</sequence>
<evidence type="ECO:0000313" key="2">
    <source>
        <dbReference type="Proteomes" id="UP001196413"/>
    </source>
</evidence>
<dbReference type="Proteomes" id="UP001196413">
    <property type="component" value="Unassembled WGS sequence"/>
</dbReference>
<dbReference type="EMBL" id="JAHQIW010000337">
    <property type="protein sequence ID" value="KAJ1347564.1"/>
    <property type="molecule type" value="Genomic_DNA"/>
</dbReference>
<organism evidence="1 2">
    <name type="scientific">Parelaphostrongylus tenuis</name>
    <name type="common">Meningeal worm</name>
    <dbReference type="NCBI Taxonomy" id="148309"/>
    <lineage>
        <taxon>Eukaryota</taxon>
        <taxon>Metazoa</taxon>
        <taxon>Ecdysozoa</taxon>
        <taxon>Nematoda</taxon>
        <taxon>Chromadorea</taxon>
        <taxon>Rhabditida</taxon>
        <taxon>Rhabditina</taxon>
        <taxon>Rhabditomorpha</taxon>
        <taxon>Strongyloidea</taxon>
        <taxon>Metastrongylidae</taxon>
        <taxon>Parelaphostrongylus</taxon>
    </lineage>
</organism>